<keyword evidence="1" id="KW-0472">Membrane</keyword>
<feature type="transmembrane region" description="Helical" evidence="1">
    <location>
        <begin position="96"/>
        <end position="114"/>
    </location>
</feature>
<evidence type="ECO:0000313" key="3">
    <source>
        <dbReference type="Proteomes" id="UP000647241"/>
    </source>
</evidence>
<name>A0A917M7M3_9BACT</name>
<keyword evidence="1" id="KW-0812">Transmembrane</keyword>
<reference evidence="2" key="2">
    <citation type="submission" date="2020-09" db="EMBL/GenBank/DDBJ databases">
        <authorList>
            <person name="Sun Q."/>
            <person name="Zhou Y."/>
        </authorList>
    </citation>
    <scope>NUCLEOTIDE SEQUENCE</scope>
    <source>
        <strain evidence="2">CGMCC 1.12997</strain>
    </source>
</reference>
<keyword evidence="1" id="KW-1133">Transmembrane helix</keyword>
<dbReference type="Proteomes" id="UP000647241">
    <property type="component" value="Unassembled WGS sequence"/>
</dbReference>
<sequence length="119" mass="13501">MRRLTPNPEFPWLETQARVTSCKYDFGEGRALAFGIPTSKHFLITFSYYAHGKTYTGEFTSRTYLEQGKTFNITYNPLAPQQNNRAANIPDTKTPLFAIGIIGSVILSLVWFAMMRGCH</sequence>
<evidence type="ECO:0008006" key="4">
    <source>
        <dbReference type="Google" id="ProtNLM"/>
    </source>
</evidence>
<keyword evidence="3" id="KW-1185">Reference proteome</keyword>
<proteinExistence type="predicted"/>
<protein>
    <recommendedName>
        <fullName evidence="4">DUF3592 domain-containing protein</fullName>
    </recommendedName>
</protein>
<evidence type="ECO:0000256" key="1">
    <source>
        <dbReference type="SAM" id="Phobius"/>
    </source>
</evidence>
<gene>
    <name evidence="2" type="ORF">GCM10011585_28190</name>
</gene>
<comment type="caution">
    <text evidence="2">The sequence shown here is derived from an EMBL/GenBank/DDBJ whole genome shotgun (WGS) entry which is preliminary data.</text>
</comment>
<organism evidence="2 3">
    <name type="scientific">Edaphobacter dinghuensis</name>
    <dbReference type="NCBI Taxonomy" id="1560005"/>
    <lineage>
        <taxon>Bacteria</taxon>
        <taxon>Pseudomonadati</taxon>
        <taxon>Acidobacteriota</taxon>
        <taxon>Terriglobia</taxon>
        <taxon>Terriglobales</taxon>
        <taxon>Acidobacteriaceae</taxon>
        <taxon>Edaphobacter</taxon>
    </lineage>
</organism>
<dbReference type="RefSeq" id="WP_188554831.1">
    <property type="nucleotide sequence ID" value="NZ_BMGT01000003.1"/>
</dbReference>
<dbReference type="AlphaFoldDB" id="A0A917M7M3"/>
<reference evidence="2" key="1">
    <citation type="journal article" date="2014" name="Int. J. Syst. Evol. Microbiol.">
        <title>Complete genome sequence of Corynebacterium casei LMG S-19264T (=DSM 44701T), isolated from a smear-ripened cheese.</title>
        <authorList>
            <consortium name="US DOE Joint Genome Institute (JGI-PGF)"/>
            <person name="Walter F."/>
            <person name="Albersmeier A."/>
            <person name="Kalinowski J."/>
            <person name="Ruckert C."/>
        </authorList>
    </citation>
    <scope>NUCLEOTIDE SEQUENCE</scope>
    <source>
        <strain evidence="2">CGMCC 1.12997</strain>
    </source>
</reference>
<dbReference type="EMBL" id="BMGT01000003">
    <property type="protein sequence ID" value="GGG82914.1"/>
    <property type="molecule type" value="Genomic_DNA"/>
</dbReference>
<accession>A0A917M7M3</accession>
<evidence type="ECO:0000313" key="2">
    <source>
        <dbReference type="EMBL" id="GGG82914.1"/>
    </source>
</evidence>